<evidence type="ECO:0000313" key="4">
    <source>
        <dbReference type="EMBL" id="KAK2718415.1"/>
    </source>
</evidence>
<evidence type="ECO:0000313" key="5">
    <source>
        <dbReference type="Proteomes" id="UP001187531"/>
    </source>
</evidence>
<evidence type="ECO:0000256" key="3">
    <source>
        <dbReference type="PROSITE-ProRule" id="PRU00023"/>
    </source>
</evidence>
<feature type="repeat" description="ANK" evidence="3">
    <location>
        <begin position="114"/>
        <end position="151"/>
    </location>
</feature>
<dbReference type="SUPFAM" id="SSF48403">
    <property type="entry name" value="Ankyrin repeat"/>
    <property type="match status" value="1"/>
</dbReference>
<dbReference type="SMART" id="SM00248">
    <property type="entry name" value="ANK"/>
    <property type="match status" value="6"/>
</dbReference>
<name>A0AA88HYT9_ARTSF</name>
<dbReference type="Gene3D" id="1.25.40.20">
    <property type="entry name" value="Ankyrin repeat-containing domain"/>
    <property type="match status" value="4"/>
</dbReference>
<dbReference type="PROSITE" id="PS50297">
    <property type="entry name" value="ANK_REP_REGION"/>
    <property type="match status" value="4"/>
</dbReference>
<sequence length="343" mass="38896">MQDNYDVNDEMTKLLLKHGSNVNVRTNYDTSPLHLATSFRHEKGLTPLDIAVINKQETFADLLTSNEADINARNEEEKTPLIMLISSGEFYDNYLNIVELLLKHGARVNSRDIRGKTALHYACRGNCLSDIHVNLVKLLLKYGARVNSKDNDRKTALHYACYFKLYGRTVRTKNSAAIEQKDIMNLLLKHGARVNSRDKHGITALHYACYFKLSRGRDDESDIIKLLLKSGARVNSQDNDGKTALHFACYSGCNEAVEELLEHGSDINITCKDGRTALDSLDPLKEKTVELINTHTLTLNVWKILTINYSMMSQHPFPSFLTRLLVHRIDYVYADASGVHQRD</sequence>
<feature type="repeat" description="ANK" evidence="3">
    <location>
        <begin position="240"/>
        <end position="272"/>
    </location>
</feature>
<dbReference type="Proteomes" id="UP001187531">
    <property type="component" value="Unassembled WGS sequence"/>
</dbReference>
<feature type="repeat" description="ANK" evidence="3">
    <location>
        <begin position="76"/>
        <end position="113"/>
    </location>
</feature>
<feature type="repeat" description="ANK" evidence="3">
    <location>
        <begin position="43"/>
        <end position="75"/>
    </location>
</feature>
<gene>
    <name evidence="4" type="ORF">QYM36_005654</name>
</gene>
<dbReference type="PROSITE" id="PS50088">
    <property type="entry name" value="ANK_REPEAT"/>
    <property type="match status" value="5"/>
</dbReference>
<reference evidence="4" key="1">
    <citation type="submission" date="2023-07" db="EMBL/GenBank/DDBJ databases">
        <title>Chromosome-level genome assembly of Artemia franciscana.</title>
        <authorList>
            <person name="Jo E."/>
        </authorList>
    </citation>
    <scope>NUCLEOTIDE SEQUENCE</scope>
    <source>
        <tissue evidence="4">Whole body</tissue>
    </source>
</reference>
<proteinExistence type="predicted"/>
<dbReference type="PANTHER" id="PTHR24180">
    <property type="entry name" value="CYCLIN-DEPENDENT KINASE INHIBITOR 2C-RELATED"/>
    <property type="match status" value="1"/>
</dbReference>
<keyword evidence="5" id="KW-1185">Reference proteome</keyword>
<protein>
    <submittedName>
        <fullName evidence="4">Uncharacterized protein</fullName>
    </submittedName>
</protein>
<dbReference type="InterPro" id="IPR002110">
    <property type="entry name" value="Ankyrin_rpt"/>
</dbReference>
<dbReference type="PANTHER" id="PTHR24180:SF42">
    <property type="entry name" value="FORK-HEAD DOMAIN-CONTAINING PROTEIN"/>
    <property type="match status" value="1"/>
</dbReference>
<dbReference type="EMBL" id="JAVRJZ010000009">
    <property type="protein sequence ID" value="KAK2718415.1"/>
    <property type="molecule type" value="Genomic_DNA"/>
</dbReference>
<comment type="caution">
    <text evidence="4">The sequence shown here is derived from an EMBL/GenBank/DDBJ whole genome shotgun (WGS) entry which is preliminary data.</text>
</comment>
<keyword evidence="2 3" id="KW-0040">ANK repeat</keyword>
<keyword evidence="1" id="KW-0677">Repeat</keyword>
<feature type="repeat" description="ANK" evidence="3">
    <location>
        <begin position="200"/>
        <end position="239"/>
    </location>
</feature>
<accession>A0AA88HYT9</accession>
<evidence type="ECO:0000256" key="2">
    <source>
        <dbReference type="ARBA" id="ARBA00023043"/>
    </source>
</evidence>
<dbReference type="InterPro" id="IPR051637">
    <property type="entry name" value="Ank_repeat_dom-contain_49"/>
</dbReference>
<organism evidence="4 5">
    <name type="scientific">Artemia franciscana</name>
    <name type="common">Brine shrimp</name>
    <name type="synonym">Artemia sanfranciscana</name>
    <dbReference type="NCBI Taxonomy" id="6661"/>
    <lineage>
        <taxon>Eukaryota</taxon>
        <taxon>Metazoa</taxon>
        <taxon>Ecdysozoa</taxon>
        <taxon>Arthropoda</taxon>
        <taxon>Crustacea</taxon>
        <taxon>Branchiopoda</taxon>
        <taxon>Anostraca</taxon>
        <taxon>Artemiidae</taxon>
        <taxon>Artemia</taxon>
    </lineage>
</organism>
<dbReference type="InterPro" id="IPR036770">
    <property type="entry name" value="Ankyrin_rpt-contain_sf"/>
</dbReference>
<dbReference type="Pfam" id="PF00023">
    <property type="entry name" value="Ank"/>
    <property type="match status" value="1"/>
</dbReference>
<evidence type="ECO:0000256" key="1">
    <source>
        <dbReference type="ARBA" id="ARBA00022737"/>
    </source>
</evidence>
<dbReference type="AlphaFoldDB" id="A0AA88HYT9"/>
<dbReference type="Pfam" id="PF12796">
    <property type="entry name" value="Ank_2"/>
    <property type="match status" value="2"/>
</dbReference>